<dbReference type="Proteomes" id="UP000403266">
    <property type="component" value="Unassembled WGS sequence"/>
</dbReference>
<dbReference type="AlphaFoldDB" id="A0A5N7MRF8"/>
<dbReference type="EMBL" id="VOSK01000054">
    <property type="protein sequence ID" value="MPR26576.1"/>
    <property type="molecule type" value="Genomic_DNA"/>
</dbReference>
<name>A0A5N7MRF8_9HYPH</name>
<dbReference type="RefSeq" id="WP_152712747.1">
    <property type="nucleotide sequence ID" value="NZ_VOSJ01000054.1"/>
</dbReference>
<organism evidence="1 2">
    <name type="scientific">Microvirga tunisiensis</name>
    <dbReference type="NCBI Taxonomy" id="2108360"/>
    <lineage>
        <taxon>Bacteria</taxon>
        <taxon>Pseudomonadati</taxon>
        <taxon>Pseudomonadota</taxon>
        <taxon>Alphaproteobacteria</taxon>
        <taxon>Hyphomicrobiales</taxon>
        <taxon>Methylobacteriaceae</taxon>
        <taxon>Microvirga</taxon>
    </lineage>
</organism>
<protein>
    <submittedName>
        <fullName evidence="1">Uncharacterized protein</fullName>
    </submittedName>
</protein>
<keyword evidence="2" id="KW-1185">Reference proteome</keyword>
<evidence type="ECO:0000313" key="2">
    <source>
        <dbReference type="Proteomes" id="UP000403266"/>
    </source>
</evidence>
<gene>
    <name evidence="1" type="ORF">FS320_15465</name>
</gene>
<proteinExistence type="predicted"/>
<comment type="caution">
    <text evidence="1">The sequence shown here is derived from an EMBL/GenBank/DDBJ whole genome shotgun (WGS) entry which is preliminary data.</text>
</comment>
<dbReference type="OrthoDB" id="9966570at2"/>
<sequence>MRAAFKRVIGKVAEIGEKLVLQITVSIAATVCVAAITNTYLGNRTDEVAVAPQELSHAEPHLVANLLQANFVADGFRSRVASVDEFAAVFGPNETLAFSLPIAREWSVETADLKSDTPAQPKSRQVVASACADECSRLPVTGILPPVRPAVDQAVEVAQATVPLAEVPEQQSLQLLGVSLPNLVPSPGRILTTVTSWGGTLADLVLK</sequence>
<reference evidence="1 2" key="1">
    <citation type="journal article" date="2019" name="Syst. Appl. Microbiol.">
        <title>Microvirga tunisiensis sp. nov., a root nodule symbiotic bacterium isolated from Lupinus micranthus and L. luteus grown in Northern Tunisia.</title>
        <authorList>
            <person name="Msaddak A."/>
            <person name="Rejili M."/>
            <person name="Duran D."/>
            <person name="Mars M."/>
            <person name="Palacios J.M."/>
            <person name="Ruiz-Argueso T."/>
            <person name="Rey L."/>
            <person name="Imperial J."/>
        </authorList>
    </citation>
    <scope>NUCLEOTIDE SEQUENCE [LARGE SCALE GENOMIC DNA]</scope>
    <source>
        <strain evidence="1 2">Lmie10</strain>
    </source>
</reference>
<evidence type="ECO:0000313" key="1">
    <source>
        <dbReference type="EMBL" id="MPR26576.1"/>
    </source>
</evidence>
<accession>A0A5N7MRF8</accession>